<evidence type="ECO:0000259" key="4">
    <source>
        <dbReference type="Pfam" id="PF25526"/>
    </source>
</evidence>
<keyword evidence="1" id="KW-0677">Repeat</keyword>
<accession>A0A183III0</accession>
<dbReference type="Pfam" id="PF25526">
    <property type="entry name" value="LIP-1"/>
    <property type="match status" value="1"/>
</dbReference>
<reference evidence="5 6" key="2">
    <citation type="submission" date="2018-11" db="EMBL/GenBank/DDBJ databases">
        <authorList>
            <consortium name="Pathogen Informatics"/>
        </authorList>
    </citation>
    <scope>NUCLEOTIDE SEQUENCE [LARGE SCALE GENOMIC DNA]</scope>
</reference>
<dbReference type="OrthoDB" id="2132119at2759"/>
<dbReference type="EMBL" id="UZAM01007737">
    <property type="protein sequence ID" value="VDP01104.1"/>
    <property type="molecule type" value="Genomic_DNA"/>
</dbReference>
<organism evidence="7">
    <name type="scientific">Soboliphyme baturini</name>
    <dbReference type="NCBI Taxonomy" id="241478"/>
    <lineage>
        <taxon>Eukaryota</taxon>
        <taxon>Metazoa</taxon>
        <taxon>Ecdysozoa</taxon>
        <taxon>Nematoda</taxon>
        <taxon>Enoplea</taxon>
        <taxon>Dorylaimia</taxon>
        <taxon>Dioctophymatida</taxon>
        <taxon>Dioctophymatoidea</taxon>
        <taxon>Soboliphymatidae</taxon>
        <taxon>Soboliphyme</taxon>
    </lineage>
</organism>
<evidence type="ECO:0000256" key="2">
    <source>
        <dbReference type="SAM" id="Coils"/>
    </source>
</evidence>
<dbReference type="WBParaSite" id="SBAD_0000358401-mRNA-1">
    <property type="protein sequence ID" value="SBAD_0000358401-mRNA-1"/>
    <property type="gene ID" value="SBAD_0000358401"/>
</dbReference>
<dbReference type="InterPro" id="IPR057892">
    <property type="entry name" value="LIP-1_CC2"/>
</dbReference>
<evidence type="ECO:0000256" key="1">
    <source>
        <dbReference type="ARBA" id="ARBA00022737"/>
    </source>
</evidence>
<evidence type="ECO:0000313" key="5">
    <source>
        <dbReference type="EMBL" id="VDP01104.1"/>
    </source>
</evidence>
<name>A0A183III0_9BILA</name>
<feature type="chain" id="PRO_5043140049" evidence="3">
    <location>
        <begin position="22"/>
        <end position="550"/>
    </location>
</feature>
<dbReference type="Proteomes" id="UP000270296">
    <property type="component" value="Unassembled WGS sequence"/>
</dbReference>
<proteinExistence type="predicted"/>
<feature type="coiled-coil region" evidence="2">
    <location>
        <begin position="59"/>
        <end position="86"/>
    </location>
</feature>
<keyword evidence="2" id="KW-0175">Coiled coil</keyword>
<gene>
    <name evidence="5" type="ORF">SBAD_LOCUS3425</name>
</gene>
<keyword evidence="6" id="KW-1185">Reference proteome</keyword>
<dbReference type="GO" id="GO:0048786">
    <property type="term" value="C:presynaptic active zone"/>
    <property type="evidence" value="ECO:0007669"/>
    <property type="project" value="TreeGrafter"/>
</dbReference>
<evidence type="ECO:0000256" key="3">
    <source>
        <dbReference type="SAM" id="SignalP"/>
    </source>
</evidence>
<feature type="signal peptide" evidence="3">
    <location>
        <begin position="1"/>
        <end position="21"/>
    </location>
</feature>
<dbReference type="AlphaFoldDB" id="A0A183III0"/>
<evidence type="ECO:0000313" key="7">
    <source>
        <dbReference type="WBParaSite" id="SBAD_0000358401-mRNA-1"/>
    </source>
</evidence>
<feature type="domain" description="Liprin-alpha CC2" evidence="4">
    <location>
        <begin position="115"/>
        <end position="333"/>
    </location>
</feature>
<dbReference type="PANTHER" id="PTHR12587">
    <property type="entry name" value="LAR INTERACTING PROTEIN LIP -RELATED PROTEIN"/>
    <property type="match status" value="1"/>
</dbReference>
<protein>
    <submittedName>
        <fullName evidence="7">Liprin-alpha-2-like</fullName>
    </submittedName>
</protein>
<feature type="coiled-coil region" evidence="2">
    <location>
        <begin position="125"/>
        <end position="288"/>
    </location>
</feature>
<dbReference type="PANTHER" id="PTHR12587:SF20">
    <property type="entry name" value="LIPRIN-ALPHA, ISOFORM E"/>
    <property type="match status" value="1"/>
</dbReference>
<dbReference type="InterPro" id="IPR029515">
    <property type="entry name" value="Liprin"/>
</dbReference>
<dbReference type="GO" id="GO:0050808">
    <property type="term" value="P:synapse organization"/>
    <property type="evidence" value="ECO:0007669"/>
    <property type="project" value="TreeGrafter"/>
</dbReference>
<sequence>MEHAQCFCLSILILHLECLVSRHERSLRMTVTQSPADMSSEAEVLKALKSLFEHHKALDEKVRERLRVAMERVSSLEDELATATQEVLHCRLSHYQKEKHKRGSEGLSADAVGVKSGSSGSRAQLLEIQEAYEKASGEITELEDALANTQKELLLSQELIMMRLDQEERGNTIEKRCLTAQREASCIQDLNDKLEQELANKDATIRLDEEKLRSLQERLELAEQQLAQSLKKASSLPSVEAELQQRMEALTAAEQKHMSAEERISRLERQLEEKSAELQRALQREKMNEDHNQRLSSTVDKLLSESNDRLQLHLKERMQALEEKNRLTPNVSKCVIGRLSKDKESLLIEIDALRSQLYAVRTAQFQARMQPPSTNVTFPRIVTTAVTRRAQKGRVAAIKDDITKIQTLNEQEWERLQQAHVLANVQHAFNFSMASDGSAVDQPPPSAAPLLTPNIALPCISAAITPPSSLPTDMLSAQNPREAQTLAAMLQEQLDLVNKEIRTESEKSRSDGSRHIRFSLKIYGQSIRLLTSLLLKLLALQGIRYHHAML</sequence>
<evidence type="ECO:0000313" key="6">
    <source>
        <dbReference type="Proteomes" id="UP000270296"/>
    </source>
</evidence>
<reference evidence="7" key="1">
    <citation type="submission" date="2016-06" db="UniProtKB">
        <authorList>
            <consortium name="WormBaseParasite"/>
        </authorList>
    </citation>
    <scope>IDENTIFICATION</scope>
</reference>
<keyword evidence="3" id="KW-0732">Signal</keyword>